<evidence type="ECO:0000256" key="1">
    <source>
        <dbReference type="ARBA" id="ARBA00022491"/>
    </source>
</evidence>
<accession>A0A917UMX8</accession>
<keyword evidence="1" id="KW-0678">Repressor</keyword>
<dbReference type="CDD" id="cd06290">
    <property type="entry name" value="PBP1_LacI-like"/>
    <property type="match status" value="1"/>
</dbReference>
<name>A0A917UMX8_9DEIO</name>
<dbReference type="CDD" id="cd01392">
    <property type="entry name" value="HTH_LacI"/>
    <property type="match status" value="1"/>
</dbReference>
<dbReference type="Gene3D" id="1.10.260.40">
    <property type="entry name" value="lambda repressor-like DNA-binding domains"/>
    <property type="match status" value="1"/>
</dbReference>
<dbReference type="InterPro" id="IPR001387">
    <property type="entry name" value="Cro/C1-type_HTH"/>
</dbReference>
<dbReference type="SUPFAM" id="SSF47413">
    <property type="entry name" value="lambda repressor-like DNA-binding domains"/>
    <property type="match status" value="1"/>
</dbReference>
<dbReference type="PROSITE" id="PS50932">
    <property type="entry name" value="HTH_LACI_2"/>
    <property type="match status" value="1"/>
</dbReference>
<dbReference type="InterPro" id="IPR000843">
    <property type="entry name" value="HTH_LacI"/>
</dbReference>
<evidence type="ECO:0000256" key="4">
    <source>
        <dbReference type="ARBA" id="ARBA00023163"/>
    </source>
</evidence>
<dbReference type="SUPFAM" id="SSF53822">
    <property type="entry name" value="Periplasmic binding protein-like I"/>
    <property type="match status" value="1"/>
</dbReference>
<comment type="caution">
    <text evidence="7">The sequence shown here is derived from an EMBL/GenBank/DDBJ whole genome shotgun (WGS) entry which is preliminary data.</text>
</comment>
<gene>
    <name evidence="7" type="ORF">GCM10008939_11720</name>
</gene>
<dbReference type="PROSITE" id="PS50943">
    <property type="entry name" value="HTH_CROC1"/>
    <property type="match status" value="1"/>
</dbReference>
<keyword evidence="2" id="KW-0805">Transcription regulation</keyword>
<dbReference type="GO" id="GO:0003700">
    <property type="term" value="F:DNA-binding transcription factor activity"/>
    <property type="evidence" value="ECO:0007669"/>
    <property type="project" value="TreeGrafter"/>
</dbReference>
<dbReference type="Pfam" id="PF00356">
    <property type="entry name" value="LacI"/>
    <property type="match status" value="1"/>
</dbReference>
<sequence>MEQTVTLDQVARRAGVSSSTVSRIINGTARVSDAKRETVIRIMAELNYRPNVLARSLASGRTMGVGILTQDISSPFYGSMLRGIEGALQGTGYHPIFISGHWHLQEELEAIDFLLSRKVDGVIVLGGGVPDHRLQEVSRQLPMIVLGRTVPGLEDQCLRLDNRAGAYEATRHLIELGHRSVAHIAGEPTHRDAQDRVDGYRAALEDAGLTFDADLVQPGDFHEAAGFLAATRLVDGRKVFSAIFAANDQMAYGARLALHRKGLRVPEDISLVGFDDLPGSMYTTPPLTTVQQPVEDMGREAALGMLRLLRGERAEVARLDVRLVLRESTVRRRNP</sequence>
<protein>
    <submittedName>
        <fullName evidence="7">LacI family transcriptional regulator</fullName>
    </submittedName>
</protein>
<keyword evidence="8" id="KW-1185">Reference proteome</keyword>
<dbReference type="InterPro" id="IPR028082">
    <property type="entry name" value="Peripla_BP_I"/>
</dbReference>
<keyword evidence="4" id="KW-0804">Transcription</keyword>
<evidence type="ECO:0000256" key="3">
    <source>
        <dbReference type="ARBA" id="ARBA00023125"/>
    </source>
</evidence>
<evidence type="ECO:0000256" key="2">
    <source>
        <dbReference type="ARBA" id="ARBA00023015"/>
    </source>
</evidence>
<dbReference type="AlphaFoldDB" id="A0A917UMX8"/>
<reference evidence="7" key="1">
    <citation type="journal article" date="2014" name="Int. J. Syst. Evol. Microbiol.">
        <title>Complete genome sequence of Corynebacterium casei LMG S-19264T (=DSM 44701T), isolated from a smear-ripened cheese.</title>
        <authorList>
            <consortium name="US DOE Joint Genome Institute (JGI-PGF)"/>
            <person name="Walter F."/>
            <person name="Albersmeier A."/>
            <person name="Kalinowski J."/>
            <person name="Ruckert C."/>
        </authorList>
    </citation>
    <scope>NUCLEOTIDE SEQUENCE</scope>
    <source>
        <strain evidence="7">JCM 14371</strain>
    </source>
</reference>
<evidence type="ECO:0000259" key="6">
    <source>
        <dbReference type="PROSITE" id="PS50943"/>
    </source>
</evidence>
<dbReference type="PANTHER" id="PTHR30146">
    <property type="entry name" value="LACI-RELATED TRANSCRIPTIONAL REPRESSOR"/>
    <property type="match status" value="1"/>
</dbReference>
<dbReference type="SMART" id="SM00354">
    <property type="entry name" value="HTH_LACI"/>
    <property type="match status" value="1"/>
</dbReference>
<feature type="domain" description="HTH lacI-type" evidence="5">
    <location>
        <begin position="5"/>
        <end position="59"/>
    </location>
</feature>
<feature type="domain" description="HTH cro/C1-type" evidence="6">
    <location>
        <begin position="6"/>
        <end position="53"/>
    </location>
</feature>
<dbReference type="RefSeq" id="WP_188961355.1">
    <property type="nucleotide sequence ID" value="NZ_BMOE01000003.1"/>
</dbReference>
<dbReference type="PANTHER" id="PTHR30146:SF148">
    <property type="entry name" value="HTH-TYPE TRANSCRIPTIONAL REPRESSOR PURR-RELATED"/>
    <property type="match status" value="1"/>
</dbReference>
<dbReference type="PRINTS" id="PR00036">
    <property type="entry name" value="HTHLACI"/>
</dbReference>
<dbReference type="Pfam" id="PF00532">
    <property type="entry name" value="Peripla_BP_1"/>
    <property type="match status" value="1"/>
</dbReference>
<organism evidence="7 8">
    <name type="scientific">Deinococcus aquiradiocola</name>
    <dbReference type="NCBI Taxonomy" id="393059"/>
    <lineage>
        <taxon>Bacteria</taxon>
        <taxon>Thermotogati</taxon>
        <taxon>Deinococcota</taxon>
        <taxon>Deinococci</taxon>
        <taxon>Deinococcales</taxon>
        <taxon>Deinococcaceae</taxon>
        <taxon>Deinococcus</taxon>
    </lineage>
</organism>
<dbReference type="Gene3D" id="3.40.50.2300">
    <property type="match status" value="2"/>
</dbReference>
<keyword evidence="3" id="KW-0238">DNA-binding</keyword>
<proteinExistence type="predicted"/>
<evidence type="ECO:0000313" key="8">
    <source>
        <dbReference type="Proteomes" id="UP000635726"/>
    </source>
</evidence>
<dbReference type="Proteomes" id="UP000635726">
    <property type="component" value="Unassembled WGS sequence"/>
</dbReference>
<reference evidence="7" key="2">
    <citation type="submission" date="2020-09" db="EMBL/GenBank/DDBJ databases">
        <authorList>
            <person name="Sun Q."/>
            <person name="Ohkuma M."/>
        </authorList>
    </citation>
    <scope>NUCLEOTIDE SEQUENCE</scope>
    <source>
        <strain evidence="7">JCM 14371</strain>
    </source>
</reference>
<dbReference type="EMBL" id="BMOE01000003">
    <property type="protein sequence ID" value="GGJ68858.1"/>
    <property type="molecule type" value="Genomic_DNA"/>
</dbReference>
<dbReference type="InterPro" id="IPR010982">
    <property type="entry name" value="Lambda_DNA-bd_dom_sf"/>
</dbReference>
<dbReference type="GO" id="GO:0000976">
    <property type="term" value="F:transcription cis-regulatory region binding"/>
    <property type="evidence" value="ECO:0007669"/>
    <property type="project" value="TreeGrafter"/>
</dbReference>
<evidence type="ECO:0000313" key="7">
    <source>
        <dbReference type="EMBL" id="GGJ68858.1"/>
    </source>
</evidence>
<evidence type="ECO:0000259" key="5">
    <source>
        <dbReference type="PROSITE" id="PS50932"/>
    </source>
</evidence>
<dbReference type="InterPro" id="IPR001761">
    <property type="entry name" value="Peripla_BP/Lac1_sug-bd_dom"/>
</dbReference>